<proteinExistence type="predicted"/>
<feature type="transmembrane region" description="Helical" evidence="2">
    <location>
        <begin position="6"/>
        <end position="28"/>
    </location>
</feature>
<organism evidence="3 4">
    <name type="scientific">Lacticaseibacillus sharpeae JCM 1186 = DSM 20505</name>
    <dbReference type="NCBI Taxonomy" id="1291052"/>
    <lineage>
        <taxon>Bacteria</taxon>
        <taxon>Bacillati</taxon>
        <taxon>Bacillota</taxon>
        <taxon>Bacilli</taxon>
        <taxon>Lactobacillales</taxon>
        <taxon>Lactobacillaceae</taxon>
        <taxon>Lacticaseibacillus</taxon>
    </lineage>
</organism>
<keyword evidence="2" id="KW-0472">Membrane</keyword>
<sequence length="425" mass="45655">MGAEFVQTFFIIMAVAIMLAFVASILVVRRLDQQVEQIQLEAHKELFPQQIWGARRAFRRNLRRTHKQVQMWRILGVTFGVITALLLLFVLFLQFVSAPVGLDGSALLVWFFSGSNLLRTNLLWVAAGTGILAGIFAGVGEWQIVQLEIAGNGDNARVVFWEPEAVSSKRLKVRLADAALLGVTLFGLAMAGQLGVLPDTPSGLSALAGAMNTDASESTSATSTAATTSSTDSSAAGSSSAATSRSGSASDDNQVPSNKEASTTDVFAATPASASVLAKVTDADKAVMYYMTYYSFLGKDAYSQFTGNSGGGSYYYQIVHNGGQLFIAYYYTLAGTTYYTNYAYEVNGTMTLYALNGVQGKKTKLTDMTSMSINQGTVTPTAEPQSDPVSVAKVVGNYFQQTGYKQDGYKRVQNNLKPGVQMTAY</sequence>
<feature type="compositionally biased region" description="Low complexity" evidence="1">
    <location>
        <begin position="218"/>
        <end position="252"/>
    </location>
</feature>
<feature type="transmembrane region" description="Helical" evidence="2">
    <location>
        <begin position="178"/>
        <end position="197"/>
    </location>
</feature>
<name>A0A0R1ZN72_9LACO</name>
<dbReference type="AlphaFoldDB" id="A0A0R1ZN72"/>
<feature type="transmembrane region" description="Helical" evidence="2">
    <location>
        <begin position="74"/>
        <end position="102"/>
    </location>
</feature>
<keyword evidence="2" id="KW-1133">Transmembrane helix</keyword>
<dbReference type="STRING" id="1291052.FC18_GL001963"/>
<keyword evidence="4" id="KW-1185">Reference proteome</keyword>
<evidence type="ECO:0000256" key="2">
    <source>
        <dbReference type="SAM" id="Phobius"/>
    </source>
</evidence>
<dbReference type="Proteomes" id="UP000051679">
    <property type="component" value="Unassembled WGS sequence"/>
</dbReference>
<protein>
    <submittedName>
        <fullName evidence="3">Uncharacterized protein</fullName>
    </submittedName>
</protein>
<keyword evidence="2" id="KW-0812">Transmembrane</keyword>
<evidence type="ECO:0000256" key="1">
    <source>
        <dbReference type="SAM" id="MobiDB-lite"/>
    </source>
</evidence>
<comment type="caution">
    <text evidence="3">The sequence shown here is derived from an EMBL/GenBank/DDBJ whole genome shotgun (WGS) entry which is preliminary data.</text>
</comment>
<dbReference type="PATRIC" id="fig|1291052.5.peg.2025"/>
<evidence type="ECO:0000313" key="3">
    <source>
        <dbReference type="EMBL" id="KRM56487.1"/>
    </source>
</evidence>
<evidence type="ECO:0000313" key="4">
    <source>
        <dbReference type="Proteomes" id="UP000051679"/>
    </source>
</evidence>
<accession>A0A0R1ZN72</accession>
<reference evidence="3 4" key="1">
    <citation type="journal article" date="2015" name="Genome Announc.">
        <title>Expanding the biotechnology potential of lactobacilli through comparative genomics of 213 strains and associated genera.</title>
        <authorList>
            <person name="Sun Z."/>
            <person name="Harris H.M."/>
            <person name="McCann A."/>
            <person name="Guo C."/>
            <person name="Argimon S."/>
            <person name="Zhang W."/>
            <person name="Yang X."/>
            <person name="Jeffery I.B."/>
            <person name="Cooney J.C."/>
            <person name="Kagawa T.F."/>
            <person name="Liu W."/>
            <person name="Song Y."/>
            <person name="Salvetti E."/>
            <person name="Wrobel A."/>
            <person name="Rasinkangas P."/>
            <person name="Parkhill J."/>
            <person name="Rea M.C."/>
            <person name="O'Sullivan O."/>
            <person name="Ritari J."/>
            <person name="Douillard F.P."/>
            <person name="Paul Ross R."/>
            <person name="Yang R."/>
            <person name="Briner A.E."/>
            <person name="Felis G.E."/>
            <person name="de Vos W.M."/>
            <person name="Barrangou R."/>
            <person name="Klaenhammer T.R."/>
            <person name="Caufield P.W."/>
            <person name="Cui Y."/>
            <person name="Zhang H."/>
            <person name="O'Toole P.W."/>
        </authorList>
    </citation>
    <scope>NUCLEOTIDE SEQUENCE [LARGE SCALE GENOMIC DNA]</scope>
    <source>
        <strain evidence="3 4">DSM 20505</strain>
    </source>
</reference>
<gene>
    <name evidence="3" type="ORF">FC18_GL001963</name>
</gene>
<feature type="compositionally biased region" description="Polar residues" evidence="1">
    <location>
        <begin position="253"/>
        <end position="262"/>
    </location>
</feature>
<dbReference type="EMBL" id="AYYO01000003">
    <property type="protein sequence ID" value="KRM56487.1"/>
    <property type="molecule type" value="Genomic_DNA"/>
</dbReference>
<feature type="transmembrane region" description="Helical" evidence="2">
    <location>
        <begin position="122"/>
        <end position="139"/>
    </location>
</feature>
<feature type="region of interest" description="Disordered" evidence="1">
    <location>
        <begin position="218"/>
        <end position="262"/>
    </location>
</feature>